<reference evidence="1" key="1">
    <citation type="submission" date="2022-07" db="EMBL/GenBank/DDBJ databases">
        <title>Phylogenomic reconstructions and comparative analyses of Kickxellomycotina fungi.</title>
        <authorList>
            <person name="Reynolds N.K."/>
            <person name="Stajich J.E."/>
            <person name="Barry K."/>
            <person name="Grigoriev I.V."/>
            <person name="Crous P."/>
            <person name="Smith M.E."/>
        </authorList>
    </citation>
    <scope>NUCLEOTIDE SEQUENCE</scope>
    <source>
        <strain evidence="1">RSA 567</strain>
    </source>
</reference>
<dbReference type="Proteomes" id="UP001151582">
    <property type="component" value="Unassembled WGS sequence"/>
</dbReference>
<comment type="caution">
    <text evidence="1">The sequence shown here is derived from an EMBL/GenBank/DDBJ whole genome shotgun (WGS) entry which is preliminary data.</text>
</comment>
<organism evidence="1 2">
    <name type="scientific">Dimargaris verticillata</name>
    <dbReference type="NCBI Taxonomy" id="2761393"/>
    <lineage>
        <taxon>Eukaryota</taxon>
        <taxon>Fungi</taxon>
        <taxon>Fungi incertae sedis</taxon>
        <taxon>Zoopagomycota</taxon>
        <taxon>Kickxellomycotina</taxon>
        <taxon>Dimargaritomycetes</taxon>
        <taxon>Dimargaritales</taxon>
        <taxon>Dimargaritaceae</taxon>
        <taxon>Dimargaris</taxon>
    </lineage>
</organism>
<keyword evidence="2" id="KW-1185">Reference proteome</keyword>
<evidence type="ECO:0000313" key="1">
    <source>
        <dbReference type="EMBL" id="KAJ1972802.1"/>
    </source>
</evidence>
<sequence length="311" mass="34278">MSPLLVERPDFFLYSMGLRDQVTQHWARLESQMSADEATMVDDADDAGNSVWTVCSNTMYRSCFNDYLCIVRLVVSGLHQIANQHLALALEILKDSLNLNAQWEAKYAHLYVSDDTASVPRMARVSKKCEIQQYLAAGLKILNQRALDKATYPFQRDQGLADGLATAKLAVSVPGDPCGSWRSDLCSQLQERWLTLQSAPQESEWTLPQTGMLNDIVAAYLSNAPSIQSTNTDPLLLEAVSKNQPDVGVGPGPSSAAAPVPSLPPSYHEAMADLVHWFPDLAERPLASLYRDTRSEASKFLFGDSDRSPLT</sequence>
<accession>A0A9W8B2N1</accession>
<evidence type="ECO:0000313" key="2">
    <source>
        <dbReference type="Proteomes" id="UP001151582"/>
    </source>
</evidence>
<protein>
    <submittedName>
        <fullName evidence="1">Uncharacterized protein</fullName>
    </submittedName>
</protein>
<dbReference type="AlphaFoldDB" id="A0A9W8B2N1"/>
<proteinExistence type="predicted"/>
<gene>
    <name evidence="1" type="ORF">H4R34_005283</name>
</gene>
<dbReference type="EMBL" id="JANBQB010000961">
    <property type="protein sequence ID" value="KAJ1972802.1"/>
    <property type="molecule type" value="Genomic_DNA"/>
</dbReference>
<name>A0A9W8B2N1_9FUNG</name>